<protein>
    <submittedName>
        <fullName evidence="2">Phosphoribosyltransferase</fullName>
    </submittedName>
</protein>
<evidence type="ECO:0000313" key="2">
    <source>
        <dbReference type="EMBL" id="ASS37931.1"/>
    </source>
</evidence>
<dbReference type="PANTHER" id="PTHR10210">
    <property type="entry name" value="RIBOSE-PHOSPHATE DIPHOSPHOKINASE FAMILY MEMBER"/>
    <property type="match status" value="1"/>
</dbReference>
<dbReference type="GO" id="GO:0005737">
    <property type="term" value="C:cytoplasm"/>
    <property type="evidence" value="ECO:0007669"/>
    <property type="project" value="TreeGrafter"/>
</dbReference>
<keyword evidence="2" id="KW-0808">Transferase</keyword>
<dbReference type="SUPFAM" id="SSF53271">
    <property type="entry name" value="PRTase-like"/>
    <property type="match status" value="2"/>
</dbReference>
<evidence type="ECO:0000313" key="3">
    <source>
        <dbReference type="Proteomes" id="UP000214689"/>
    </source>
</evidence>
<organism evidence="2 3">
    <name type="scientific">Mogibacterium pumilum</name>
    <dbReference type="NCBI Taxonomy" id="86332"/>
    <lineage>
        <taxon>Bacteria</taxon>
        <taxon>Bacillati</taxon>
        <taxon>Bacillota</taxon>
        <taxon>Clostridia</taxon>
        <taxon>Peptostreptococcales</taxon>
        <taxon>Anaerovoracaceae</taxon>
        <taxon>Mogibacterium</taxon>
    </lineage>
</organism>
<dbReference type="GO" id="GO:0002189">
    <property type="term" value="C:ribose phosphate diphosphokinase complex"/>
    <property type="evidence" value="ECO:0007669"/>
    <property type="project" value="TreeGrafter"/>
</dbReference>
<dbReference type="Proteomes" id="UP000214689">
    <property type="component" value="Chromosome"/>
</dbReference>
<dbReference type="EMBL" id="CP016199">
    <property type="protein sequence ID" value="ASS37931.1"/>
    <property type="molecule type" value="Genomic_DNA"/>
</dbReference>
<gene>
    <name evidence="2" type="ORF">AXF17_05455</name>
</gene>
<reference evidence="3" key="1">
    <citation type="submission" date="2016-05" db="EMBL/GenBank/DDBJ databases">
        <authorList>
            <person name="Holder M.E."/>
            <person name="Ajami N.J."/>
            <person name="Petrosino J.F."/>
        </authorList>
    </citation>
    <scope>NUCLEOTIDE SEQUENCE [LARGE SCALE GENOMIC DNA]</scope>
    <source>
        <strain evidence="3">ATCC 700696</strain>
    </source>
</reference>
<dbReference type="RefSeq" id="WP_094234165.1">
    <property type="nucleotide sequence ID" value="NZ_CP016199.1"/>
</dbReference>
<dbReference type="AlphaFoldDB" id="A0A223ASH8"/>
<sequence>MIRVNNKELDTKCFPDGTKLIKYLTDTEKVKITWLYDDDEECMRIYFLTKHLHAYGVKRINLFMPYIPNARMDRVNNQDEIFTLKYFAEFINGLGFDSVEVLDPHSNVSVALIDNISIIEPTDIISKLLETVISERNAILFFPDEGAMKRYSHIASNCDVPYVFGMKNRDWRTGEILGLDVLGETDVVSGKNILIVDDICSRGGTFFHSAKALKAMGANDIDLYVSHLENSVWDGEMIKSGLVRNIYTTNSLYRLGNKNPVIVVEEY</sequence>
<dbReference type="GO" id="GO:0006164">
    <property type="term" value="P:purine nucleotide biosynthetic process"/>
    <property type="evidence" value="ECO:0007669"/>
    <property type="project" value="TreeGrafter"/>
</dbReference>
<dbReference type="OrthoDB" id="643885at2"/>
<dbReference type="Gene3D" id="3.40.50.2020">
    <property type="match status" value="2"/>
</dbReference>
<dbReference type="GO" id="GO:0000287">
    <property type="term" value="F:magnesium ion binding"/>
    <property type="evidence" value="ECO:0007669"/>
    <property type="project" value="InterPro"/>
</dbReference>
<dbReference type="CDD" id="cd06223">
    <property type="entry name" value="PRTases_typeI"/>
    <property type="match status" value="1"/>
</dbReference>
<feature type="domain" description="Phosphoribosyltransferase" evidence="1">
    <location>
        <begin position="121"/>
        <end position="231"/>
    </location>
</feature>
<evidence type="ECO:0000259" key="1">
    <source>
        <dbReference type="Pfam" id="PF00156"/>
    </source>
</evidence>
<proteinExistence type="predicted"/>
<accession>A0A223ASH8</accession>
<dbReference type="Pfam" id="PF00156">
    <property type="entry name" value="Pribosyltran"/>
    <property type="match status" value="1"/>
</dbReference>
<dbReference type="PANTHER" id="PTHR10210:SF41">
    <property type="entry name" value="RIBOSE-PHOSPHATE PYROPHOSPHOKINASE 1, CHLOROPLASTIC"/>
    <property type="match status" value="1"/>
</dbReference>
<dbReference type="GO" id="GO:0016757">
    <property type="term" value="F:glycosyltransferase activity"/>
    <property type="evidence" value="ECO:0007669"/>
    <property type="project" value="UniProtKB-KW"/>
</dbReference>
<dbReference type="InterPro" id="IPR005946">
    <property type="entry name" value="Rib-P_diPkinase"/>
</dbReference>
<keyword evidence="3" id="KW-1185">Reference proteome</keyword>
<keyword evidence="2" id="KW-0328">Glycosyltransferase</keyword>
<name>A0A223ASH8_9FIRM</name>
<dbReference type="InterPro" id="IPR000836">
    <property type="entry name" value="PRTase_dom"/>
</dbReference>
<dbReference type="GO" id="GO:0006015">
    <property type="term" value="P:5-phosphoribose 1-diphosphate biosynthetic process"/>
    <property type="evidence" value="ECO:0007669"/>
    <property type="project" value="TreeGrafter"/>
</dbReference>
<dbReference type="GO" id="GO:0004749">
    <property type="term" value="F:ribose phosphate diphosphokinase activity"/>
    <property type="evidence" value="ECO:0007669"/>
    <property type="project" value="TreeGrafter"/>
</dbReference>
<dbReference type="InterPro" id="IPR029057">
    <property type="entry name" value="PRTase-like"/>
</dbReference>